<dbReference type="PROSITE" id="PS50110">
    <property type="entry name" value="RESPONSE_REGULATORY"/>
    <property type="match status" value="2"/>
</dbReference>
<sequence length="780" mass="85631">MAESQKLTVVWETTDWAARWIDSTSDYAIFALTTDGRVASWNPGGESVYGYAPEEILGRPLSIFYTDEDRRDGVPEDVLRETRETGRSEAEGWRSRKDGSLFWASVILTALHDPAGQLLGYGKIVRDMSDKKRAHDAVVESERRFRMLVDGVTDYSIFMLSPDGRVTNWNQGARRIKGYAAPEIIGSHFSRFYTPEDAAAGLPQRGLETAAREGRFESEGWRVRKDGSRFWAHVVIDAIRDNDGALAGFAKITRDVTEQRETERALDETRMALYQSQKMEAIGKLTGGVAHDFNNVLQVVRGNLELIESRLSRDSQIQERLDKAIDAVERGAKLASQLLAFGRRQPLQPVVINLATALRNMDDMLRRALDETIQVETVVAGGLWNTYADVHQLENVILNLAINARDAMPDGGRLTLELGNTMLDDRYVAGLQDVPAGQYVLLAVTDTGVGMSPDILARAIDPFFTTKPEGYGTGLGLSMVYGFVKQSGGHLRLYSEVGQGTTVKVYLPRSTGSAIERPSPVSTPLRGGRETVLVVEDDAKLQSTVVDMLGGLGYTVLKADDPQQALAIIRSGVHIDLLFTDVVMPGPLKSPDMARQACETLPQLKVLFTSGYTQNAIVHGGRLDEGVELLSKPYSRDQLARKIRRLLGSPGIDLEVVEEGEREQGLAPGSLRVLVVDDDAGSADAVGALLEMLGHCPQLHKSAESADEALRKQEFDVLLTDISLPGMSGVDFALKAVRERPHIRVIFGSGSSVPPTGQLPFSWRELRKPYTADDLRGALS</sequence>
<dbReference type="SMART" id="SM00448">
    <property type="entry name" value="REC"/>
    <property type="match status" value="2"/>
</dbReference>
<dbReference type="EMBL" id="JAYMRV010000013">
    <property type="protein sequence ID" value="MEM5425917.1"/>
    <property type="molecule type" value="Genomic_DNA"/>
</dbReference>
<dbReference type="Pfam" id="PF02518">
    <property type="entry name" value="HATPase_c"/>
    <property type="match status" value="1"/>
</dbReference>
<keyword evidence="6" id="KW-0418">Kinase</keyword>
<evidence type="ECO:0000256" key="4">
    <source>
        <dbReference type="ARBA" id="ARBA00022679"/>
    </source>
</evidence>
<dbReference type="SUPFAM" id="SSF55874">
    <property type="entry name" value="ATPase domain of HSP90 chaperone/DNA topoisomerase II/histidine kinase"/>
    <property type="match status" value="1"/>
</dbReference>
<evidence type="ECO:0000256" key="1">
    <source>
        <dbReference type="ARBA" id="ARBA00000085"/>
    </source>
</evidence>
<dbReference type="PANTHER" id="PTHR43065:SF49">
    <property type="entry name" value="HISTIDINE KINASE"/>
    <property type="match status" value="1"/>
</dbReference>
<evidence type="ECO:0000256" key="7">
    <source>
        <dbReference type="ARBA" id="ARBA00022840"/>
    </source>
</evidence>
<evidence type="ECO:0000256" key="8">
    <source>
        <dbReference type="ARBA" id="ARBA00023012"/>
    </source>
</evidence>
<dbReference type="SUPFAM" id="SSF47384">
    <property type="entry name" value="Homodimeric domain of signal transducing histidine kinase"/>
    <property type="match status" value="1"/>
</dbReference>
<dbReference type="RefSeq" id="WP_069263052.1">
    <property type="nucleotide sequence ID" value="NZ_JAYMRV010000013.1"/>
</dbReference>
<evidence type="ECO:0000259" key="13">
    <source>
        <dbReference type="PROSITE" id="PS50113"/>
    </source>
</evidence>
<dbReference type="InterPro" id="IPR000700">
    <property type="entry name" value="PAS-assoc_C"/>
</dbReference>
<dbReference type="SMART" id="SM00086">
    <property type="entry name" value="PAC"/>
    <property type="match status" value="2"/>
</dbReference>
<dbReference type="PRINTS" id="PR00344">
    <property type="entry name" value="BCTRLSENSOR"/>
</dbReference>
<dbReference type="EC" id="2.7.13.3" evidence="2"/>
<evidence type="ECO:0000259" key="12">
    <source>
        <dbReference type="PROSITE" id="PS50112"/>
    </source>
</evidence>
<dbReference type="PROSITE" id="PS50113">
    <property type="entry name" value="PAC"/>
    <property type="match status" value="2"/>
</dbReference>
<gene>
    <name evidence="14" type="ORF">VSR73_33310</name>
</gene>
<comment type="caution">
    <text evidence="14">The sequence shown here is derived from an EMBL/GenBank/DDBJ whole genome shotgun (WGS) entry which is preliminary data.</text>
</comment>
<dbReference type="InterPro" id="IPR003594">
    <property type="entry name" value="HATPase_dom"/>
</dbReference>
<dbReference type="InterPro" id="IPR001610">
    <property type="entry name" value="PAC"/>
</dbReference>
<evidence type="ECO:0000256" key="2">
    <source>
        <dbReference type="ARBA" id="ARBA00012438"/>
    </source>
</evidence>
<dbReference type="InterPro" id="IPR011006">
    <property type="entry name" value="CheY-like_superfamily"/>
</dbReference>
<dbReference type="InterPro" id="IPR013767">
    <property type="entry name" value="PAS_fold"/>
</dbReference>
<dbReference type="CDD" id="cd18161">
    <property type="entry name" value="REC_hyHK_blue-like"/>
    <property type="match status" value="1"/>
</dbReference>
<dbReference type="Proteomes" id="UP001489897">
    <property type="component" value="Unassembled WGS sequence"/>
</dbReference>
<keyword evidence="15" id="KW-1185">Reference proteome</keyword>
<dbReference type="CDD" id="cd00082">
    <property type="entry name" value="HisKA"/>
    <property type="match status" value="1"/>
</dbReference>
<name>A0ABU9S1B4_9BURK</name>
<dbReference type="NCBIfam" id="TIGR00229">
    <property type="entry name" value="sensory_box"/>
    <property type="match status" value="2"/>
</dbReference>
<dbReference type="CDD" id="cd00130">
    <property type="entry name" value="PAS"/>
    <property type="match status" value="2"/>
</dbReference>
<keyword evidence="7" id="KW-0067">ATP-binding</keyword>
<feature type="domain" description="Histidine kinase" evidence="10">
    <location>
        <begin position="288"/>
        <end position="511"/>
    </location>
</feature>
<dbReference type="Pfam" id="PF13426">
    <property type="entry name" value="PAS_9"/>
    <property type="match status" value="1"/>
</dbReference>
<feature type="domain" description="PAC" evidence="13">
    <location>
        <begin position="216"/>
        <end position="268"/>
    </location>
</feature>
<dbReference type="Pfam" id="PF00512">
    <property type="entry name" value="HisKA"/>
    <property type="match status" value="1"/>
</dbReference>
<dbReference type="SMART" id="SM00388">
    <property type="entry name" value="HisKA"/>
    <property type="match status" value="1"/>
</dbReference>
<reference evidence="14 15" key="1">
    <citation type="submission" date="2024-01" db="EMBL/GenBank/DDBJ databases">
        <title>The diversity of rhizobia nodulating Mimosa spp. in eleven states of Brazil covering several biomes is determined by host plant, location, and edaphic factors.</title>
        <authorList>
            <person name="Rouws L."/>
            <person name="Barauna A."/>
            <person name="Beukes C."/>
            <person name="De Faria S.M."/>
            <person name="Gross E."/>
            <person name="Dos Reis Junior F.B."/>
            <person name="Simon M."/>
            <person name="Maluk M."/>
            <person name="Odee D.W."/>
            <person name="Kenicer G."/>
            <person name="Young J.P.W."/>
            <person name="Reis V.M."/>
            <person name="Zilli J."/>
            <person name="James E.K."/>
        </authorList>
    </citation>
    <scope>NUCLEOTIDE SEQUENCE [LARGE SCALE GENOMIC DNA]</scope>
    <source>
        <strain evidence="14 15">JPY167</strain>
    </source>
</reference>
<dbReference type="PROSITE" id="PS50109">
    <property type="entry name" value="HIS_KIN"/>
    <property type="match status" value="1"/>
</dbReference>
<keyword evidence="5" id="KW-0547">Nucleotide-binding</keyword>
<evidence type="ECO:0000313" key="14">
    <source>
        <dbReference type="EMBL" id="MEM5425917.1"/>
    </source>
</evidence>
<evidence type="ECO:0000259" key="11">
    <source>
        <dbReference type="PROSITE" id="PS50110"/>
    </source>
</evidence>
<dbReference type="Pfam" id="PF00989">
    <property type="entry name" value="PAS"/>
    <property type="match status" value="1"/>
</dbReference>
<dbReference type="InterPro" id="IPR001789">
    <property type="entry name" value="Sig_transdc_resp-reg_receiver"/>
</dbReference>
<accession>A0ABU9S1B4</accession>
<keyword evidence="4" id="KW-0808">Transferase</keyword>
<dbReference type="Gene3D" id="3.30.450.20">
    <property type="entry name" value="PAS domain"/>
    <property type="match status" value="2"/>
</dbReference>
<dbReference type="Gene3D" id="3.40.50.2300">
    <property type="match status" value="2"/>
</dbReference>
<dbReference type="Gene3D" id="1.10.287.130">
    <property type="match status" value="1"/>
</dbReference>
<protein>
    <recommendedName>
        <fullName evidence="2">histidine kinase</fullName>
        <ecNumber evidence="2">2.7.13.3</ecNumber>
    </recommendedName>
</protein>
<dbReference type="Gene3D" id="3.30.565.10">
    <property type="entry name" value="Histidine kinase-like ATPase, C-terminal domain"/>
    <property type="match status" value="1"/>
</dbReference>
<feature type="domain" description="Response regulatory" evidence="11">
    <location>
        <begin position="672"/>
        <end position="780"/>
    </location>
</feature>
<dbReference type="Pfam" id="PF00072">
    <property type="entry name" value="Response_reg"/>
    <property type="match status" value="2"/>
</dbReference>
<dbReference type="CDD" id="cd16919">
    <property type="entry name" value="HATPase_CckA-like"/>
    <property type="match status" value="1"/>
</dbReference>
<dbReference type="InterPro" id="IPR000014">
    <property type="entry name" value="PAS"/>
</dbReference>
<evidence type="ECO:0000256" key="6">
    <source>
        <dbReference type="ARBA" id="ARBA00022777"/>
    </source>
</evidence>
<dbReference type="SMART" id="SM00091">
    <property type="entry name" value="PAS"/>
    <property type="match status" value="2"/>
</dbReference>
<dbReference type="InterPro" id="IPR004358">
    <property type="entry name" value="Sig_transdc_His_kin-like_C"/>
</dbReference>
<comment type="catalytic activity">
    <reaction evidence="1">
        <text>ATP + protein L-histidine = ADP + protein N-phospho-L-histidine.</text>
        <dbReference type="EC" id="2.7.13.3"/>
    </reaction>
</comment>
<evidence type="ECO:0000256" key="9">
    <source>
        <dbReference type="PROSITE-ProRule" id="PRU00169"/>
    </source>
</evidence>
<evidence type="ECO:0000256" key="5">
    <source>
        <dbReference type="ARBA" id="ARBA00022741"/>
    </source>
</evidence>
<dbReference type="InterPro" id="IPR035965">
    <property type="entry name" value="PAS-like_dom_sf"/>
</dbReference>
<dbReference type="InterPro" id="IPR036097">
    <property type="entry name" value="HisK_dim/P_sf"/>
</dbReference>
<dbReference type="SUPFAM" id="SSF52172">
    <property type="entry name" value="CheY-like"/>
    <property type="match status" value="2"/>
</dbReference>
<proteinExistence type="predicted"/>
<feature type="domain" description="PAS" evidence="12">
    <location>
        <begin position="21"/>
        <end position="86"/>
    </location>
</feature>
<feature type="modified residue" description="4-aspartylphosphate" evidence="9">
    <location>
        <position position="721"/>
    </location>
</feature>
<feature type="modified residue" description="4-aspartylphosphate" evidence="9">
    <location>
        <position position="581"/>
    </location>
</feature>
<dbReference type="InterPro" id="IPR036890">
    <property type="entry name" value="HATPase_C_sf"/>
</dbReference>
<evidence type="ECO:0000256" key="3">
    <source>
        <dbReference type="ARBA" id="ARBA00022553"/>
    </source>
</evidence>
<dbReference type="PROSITE" id="PS50112">
    <property type="entry name" value="PAS"/>
    <property type="match status" value="2"/>
</dbReference>
<evidence type="ECO:0000313" key="15">
    <source>
        <dbReference type="Proteomes" id="UP001489897"/>
    </source>
</evidence>
<feature type="domain" description="Response regulatory" evidence="11">
    <location>
        <begin position="531"/>
        <end position="647"/>
    </location>
</feature>
<organism evidence="14 15">
    <name type="scientific">Paraburkholderia ferrariae</name>
    <dbReference type="NCBI Taxonomy" id="386056"/>
    <lineage>
        <taxon>Bacteria</taxon>
        <taxon>Pseudomonadati</taxon>
        <taxon>Pseudomonadota</taxon>
        <taxon>Betaproteobacteria</taxon>
        <taxon>Burkholderiales</taxon>
        <taxon>Burkholderiaceae</taxon>
        <taxon>Paraburkholderia</taxon>
    </lineage>
</organism>
<dbReference type="InterPro" id="IPR005467">
    <property type="entry name" value="His_kinase_dom"/>
</dbReference>
<dbReference type="InterPro" id="IPR003661">
    <property type="entry name" value="HisK_dim/P_dom"/>
</dbReference>
<feature type="domain" description="PAS" evidence="12">
    <location>
        <begin position="141"/>
        <end position="214"/>
    </location>
</feature>
<keyword evidence="8" id="KW-0902">Two-component regulatory system</keyword>
<evidence type="ECO:0000259" key="10">
    <source>
        <dbReference type="PROSITE" id="PS50109"/>
    </source>
</evidence>
<dbReference type="SUPFAM" id="SSF55785">
    <property type="entry name" value="PYP-like sensor domain (PAS domain)"/>
    <property type="match status" value="2"/>
</dbReference>
<keyword evidence="3 9" id="KW-0597">Phosphoprotein</keyword>
<feature type="domain" description="PAC" evidence="13">
    <location>
        <begin position="88"/>
        <end position="140"/>
    </location>
</feature>
<dbReference type="SMART" id="SM00387">
    <property type="entry name" value="HATPase_c"/>
    <property type="match status" value="1"/>
</dbReference>
<dbReference type="PANTHER" id="PTHR43065">
    <property type="entry name" value="SENSOR HISTIDINE KINASE"/>
    <property type="match status" value="1"/>
</dbReference>